<organism evidence="1 2">
    <name type="scientific">Rhodococcus opacus</name>
    <name type="common">Nocardia opaca</name>
    <dbReference type="NCBI Taxonomy" id="37919"/>
    <lineage>
        <taxon>Bacteria</taxon>
        <taxon>Bacillati</taxon>
        <taxon>Actinomycetota</taxon>
        <taxon>Actinomycetes</taxon>
        <taxon>Mycobacteriales</taxon>
        <taxon>Nocardiaceae</taxon>
        <taxon>Rhodococcus</taxon>
    </lineage>
</organism>
<dbReference type="RefSeq" id="WP_128641666.1">
    <property type="nucleotide sequence ID" value="NZ_CP008947.1"/>
</dbReference>
<gene>
    <name evidence="1" type="ORF">EP51_33980</name>
</gene>
<evidence type="ECO:0000313" key="2">
    <source>
        <dbReference type="Proteomes" id="UP000028488"/>
    </source>
</evidence>
<dbReference type="SUPFAM" id="SSF117916">
    <property type="entry name" value="Fe-S cluster assembly (FSCA) domain-like"/>
    <property type="match status" value="1"/>
</dbReference>
<name>A0A076F135_RHOOP</name>
<reference evidence="1 2" key="1">
    <citation type="submission" date="2014-07" db="EMBL/GenBank/DDBJ databases">
        <title>Genome Sequence of Rhodococcus opacus Strain R7, a Biodegrader of Mono- and Polycyclic Aromatic Hydrocarbons.</title>
        <authorList>
            <person name="Di Gennaro P."/>
            <person name="Zampolli J."/>
            <person name="Presti I."/>
            <person name="Cappelletti M."/>
            <person name="D'Ursi P."/>
            <person name="Orro A."/>
            <person name="Mezzelani A."/>
            <person name="Milanesi L."/>
        </authorList>
    </citation>
    <scope>NUCLEOTIDE SEQUENCE [LARGE SCALE GENOMIC DNA]</scope>
    <source>
        <strain evidence="1 2">R7</strain>
    </source>
</reference>
<proteinExistence type="predicted"/>
<dbReference type="Gene3D" id="3.30.300.130">
    <property type="entry name" value="Fe-S cluster assembly (FSCA)"/>
    <property type="match status" value="1"/>
</dbReference>
<evidence type="ECO:0000313" key="1">
    <source>
        <dbReference type="EMBL" id="AII09384.1"/>
    </source>
</evidence>
<dbReference type="EMBL" id="CP008947">
    <property type="protein sequence ID" value="AII09384.1"/>
    <property type="molecule type" value="Genomic_DNA"/>
</dbReference>
<dbReference type="AlphaFoldDB" id="A0A076F135"/>
<dbReference type="InterPro" id="IPR034904">
    <property type="entry name" value="FSCA_dom_sf"/>
</dbReference>
<sequence length="84" mass="8985">MSSIREDVENALGGLRQGFQADGADLTVEEATESQVTLRLVGSDETCWECIVAPAQLRDVVGSVLHDSIGSQPSVEVIDPRSDQ</sequence>
<dbReference type="Proteomes" id="UP000028488">
    <property type="component" value="Chromosome"/>
</dbReference>
<protein>
    <submittedName>
        <fullName evidence="1">Uncharacterized protein</fullName>
    </submittedName>
</protein>
<accession>A0A076F135</accession>